<keyword evidence="2" id="KW-0378">Hydrolase</keyword>
<dbReference type="RefSeq" id="WP_261936896.1">
    <property type="nucleotide sequence ID" value="NZ_AP018818.1"/>
</dbReference>
<dbReference type="GO" id="GO:0016787">
    <property type="term" value="F:hydrolase activity"/>
    <property type="evidence" value="ECO:0007669"/>
    <property type="project" value="UniProtKB-KW"/>
</dbReference>
<accession>A0ABM7G8J5</accession>
<feature type="domain" description="AB hydrolase-1" evidence="1">
    <location>
        <begin position="27"/>
        <end position="129"/>
    </location>
</feature>
<organism evidence="2 3">
    <name type="scientific">Sphingomonas bisphenolicum</name>
    <dbReference type="NCBI Taxonomy" id="296544"/>
    <lineage>
        <taxon>Bacteria</taxon>
        <taxon>Pseudomonadati</taxon>
        <taxon>Pseudomonadota</taxon>
        <taxon>Alphaproteobacteria</taxon>
        <taxon>Sphingomonadales</taxon>
        <taxon>Sphingomonadaceae</taxon>
        <taxon>Sphingomonas</taxon>
    </lineage>
</organism>
<evidence type="ECO:0000313" key="3">
    <source>
        <dbReference type="Proteomes" id="UP001059971"/>
    </source>
</evidence>
<dbReference type="InterPro" id="IPR029058">
    <property type="entry name" value="AB_hydrolase_fold"/>
</dbReference>
<keyword evidence="3" id="KW-1185">Reference proteome</keyword>
<dbReference type="InterPro" id="IPR050266">
    <property type="entry name" value="AB_hydrolase_sf"/>
</dbReference>
<dbReference type="Pfam" id="PF00561">
    <property type="entry name" value="Abhydrolase_1"/>
    <property type="match status" value="1"/>
</dbReference>
<dbReference type="PRINTS" id="PR00111">
    <property type="entry name" value="ABHYDROLASE"/>
</dbReference>
<sequence>MPFMDNGEYKIWFEDECFAPSWRPRDTLVIQHGFGRNSAFWRHWIPKLSDTYRIVRPDLRGHGRSTSSPAPWSFEELVDDLAEFIRELGAGKVHLLGEASGGMLAIGVAALHPNLVKSLITSSTPQKIDLDHQRFFSAGRESWREAILQLGSKGWAEWLIAQPGTVAQMGRRQRHWWLEQFALTPAQILADLSDVLITTDVAPLLPHVAAPALVLAPMQSAATSIAEQVKLAETIPNACLQPINGVGHEIYIDKVDECVAAVRQFLAKVNSTPRQSSNKVD</sequence>
<reference evidence="2" key="1">
    <citation type="submission" date="2018-07" db="EMBL/GenBank/DDBJ databases">
        <title>Complete genome sequence of Sphingomonas bisphenolicum strain AO1, a bisphenol A degradative bacterium isolated from Japanese farm field.</title>
        <authorList>
            <person name="Murakami M."/>
            <person name="Koh M."/>
            <person name="Koba S."/>
            <person name="Matsumura Y."/>
        </authorList>
    </citation>
    <scope>NUCLEOTIDE SEQUENCE</scope>
    <source>
        <strain evidence="2">AO1</strain>
    </source>
</reference>
<evidence type="ECO:0000259" key="1">
    <source>
        <dbReference type="Pfam" id="PF00561"/>
    </source>
</evidence>
<protein>
    <submittedName>
        <fullName evidence="2">Hydrolase</fullName>
    </submittedName>
</protein>
<dbReference type="InterPro" id="IPR000073">
    <property type="entry name" value="AB_hydrolase_1"/>
</dbReference>
<dbReference type="PANTHER" id="PTHR43798">
    <property type="entry name" value="MONOACYLGLYCEROL LIPASE"/>
    <property type="match status" value="1"/>
</dbReference>
<dbReference type="EMBL" id="AP018818">
    <property type="protein sequence ID" value="BBF71998.1"/>
    <property type="molecule type" value="Genomic_DNA"/>
</dbReference>
<proteinExistence type="predicted"/>
<name>A0ABM7G8J5_9SPHN</name>
<evidence type="ECO:0000313" key="2">
    <source>
        <dbReference type="EMBL" id="BBF71998.1"/>
    </source>
</evidence>
<dbReference type="Gene3D" id="3.40.50.1820">
    <property type="entry name" value="alpha/beta hydrolase"/>
    <property type="match status" value="1"/>
</dbReference>
<dbReference type="SUPFAM" id="SSF53474">
    <property type="entry name" value="alpha/beta-Hydrolases"/>
    <property type="match status" value="1"/>
</dbReference>
<dbReference type="Proteomes" id="UP001059971">
    <property type="component" value="Chromosome 2"/>
</dbReference>
<dbReference type="PANTHER" id="PTHR43798:SF33">
    <property type="entry name" value="HYDROLASE, PUTATIVE (AFU_ORTHOLOGUE AFUA_2G14860)-RELATED"/>
    <property type="match status" value="1"/>
</dbReference>
<gene>
    <name evidence="2" type="ORF">SBA_ch2_5310</name>
</gene>